<dbReference type="EMBL" id="DS113187">
    <property type="protein sequence ID" value="EAY21935.1"/>
    <property type="molecule type" value="Genomic_DNA"/>
</dbReference>
<dbReference type="InParanoid" id="A2DCJ8"/>
<dbReference type="SMR" id="A2DCJ8"/>
<dbReference type="InterPro" id="IPR002110">
    <property type="entry name" value="Ankyrin_rpt"/>
</dbReference>
<keyword evidence="3" id="KW-1185">Reference proteome</keyword>
<feature type="repeat" description="ANK" evidence="1">
    <location>
        <begin position="1"/>
        <end position="17"/>
    </location>
</feature>
<evidence type="ECO:0000256" key="1">
    <source>
        <dbReference type="PROSITE-ProRule" id="PRU00023"/>
    </source>
</evidence>
<dbReference type="OrthoDB" id="341259at2759"/>
<dbReference type="AlphaFoldDB" id="A2DCJ8"/>
<evidence type="ECO:0000313" key="3">
    <source>
        <dbReference type="Proteomes" id="UP000001542"/>
    </source>
</evidence>
<dbReference type="PROSITE" id="PS50088">
    <property type="entry name" value="ANK_REPEAT"/>
    <property type="match status" value="2"/>
</dbReference>
<dbReference type="VEuPathDB" id="TrichDB:TVAG_249950"/>
<dbReference type="PROSITE" id="PS50297">
    <property type="entry name" value="ANK_REP_REGION"/>
    <property type="match status" value="1"/>
</dbReference>
<sequence length="47" mass="5329">MVKFLVFHGADVNVKDNDGRTPLYWVKTENHNEIADFLLSHGAVSNE</sequence>
<dbReference type="KEGG" id="tva:5467487"/>
<dbReference type="Pfam" id="PF12796">
    <property type="entry name" value="Ank_2"/>
    <property type="match status" value="1"/>
</dbReference>
<dbReference type="Proteomes" id="UP000001542">
    <property type="component" value="Unassembled WGS sequence"/>
</dbReference>
<organism evidence="2 3">
    <name type="scientific">Trichomonas vaginalis (strain ATCC PRA-98 / G3)</name>
    <dbReference type="NCBI Taxonomy" id="412133"/>
    <lineage>
        <taxon>Eukaryota</taxon>
        <taxon>Metamonada</taxon>
        <taxon>Parabasalia</taxon>
        <taxon>Trichomonadida</taxon>
        <taxon>Trichomonadidae</taxon>
        <taxon>Trichomonas</taxon>
    </lineage>
</organism>
<reference evidence="2" key="1">
    <citation type="submission" date="2006-10" db="EMBL/GenBank/DDBJ databases">
        <authorList>
            <person name="Amadeo P."/>
            <person name="Zhao Q."/>
            <person name="Wortman J."/>
            <person name="Fraser-Liggett C."/>
            <person name="Carlton J."/>
        </authorList>
    </citation>
    <scope>NUCLEOTIDE SEQUENCE</scope>
    <source>
        <strain evidence="2">G3</strain>
    </source>
</reference>
<dbReference type="InterPro" id="IPR036770">
    <property type="entry name" value="Ankyrin_rpt-contain_sf"/>
</dbReference>
<proteinExistence type="predicted"/>
<dbReference type="SUPFAM" id="SSF48403">
    <property type="entry name" value="Ankyrin repeat"/>
    <property type="match status" value="1"/>
</dbReference>
<dbReference type="PANTHER" id="PTHR22677">
    <property type="entry name" value="ANKYRIN REPEAT DOMAIN-CONTAINING PROTEIN 60"/>
    <property type="match status" value="1"/>
</dbReference>
<gene>
    <name evidence="2" type="ORF">TVAG_249950</name>
</gene>
<accession>A2DCJ8</accession>
<dbReference type="Gene3D" id="1.25.40.20">
    <property type="entry name" value="Ankyrin repeat-containing domain"/>
    <property type="match status" value="1"/>
</dbReference>
<dbReference type="RefSeq" id="XP_001582921.1">
    <property type="nucleotide sequence ID" value="XM_001582871.1"/>
</dbReference>
<dbReference type="PANTHER" id="PTHR22677:SF4">
    <property type="entry name" value="USHER SYNDROME TYPE-1G PROTEIN-LIKE PROTEIN"/>
    <property type="match status" value="1"/>
</dbReference>
<evidence type="ECO:0000313" key="2">
    <source>
        <dbReference type="EMBL" id="EAY21935.1"/>
    </source>
</evidence>
<protein>
    <submittedName>
        <fullName evidence="2">Ankyrin repeat protein, putative</fullName>
    </submittedName>
</protein>
<feature type="repeat" description="ANK" evidence="1">
    <location>
        <begin position="18"/>
        <end position="47"/>
    </location>
</feature>
<dbReference type="VEuPathDB" id="TrichDB:TVAGG3_0956420"/>
<reference evidence="2" key="2">
    <citation type="journal article" date="2007" name="Science">
        <title>Draft genome sequence of the sexually transmitted pathogen Trichomonas vaginalis.</title>
        <authorList>
            <person name="Carlton J.M."/>
            <person name="Hirt R.P."/>
            <person name="Silva J.C."/>
            <person name="Delcher A.L."/>
            <person name="Schatz M."/>
            <person name="Zhao Q."/>
            <person name="Wortman J.R."/>
            <person name="Bidwell S.L."/>
            <person name="Alsmark U.C.M."/>
            <person name="Besteiro S."/>
            <person name="Sicheritz-Ponten T."/>
            <person name="Noel C.J."/>
            <person name="Dacks J.B."/>
            <person name="Foster P.G."/>
            <person name="Simillion C."/>
            <person name="Van de Peer Y."/>
            <person name="Miranda-Saavedra D."/>
            <person name="Barton G.J."/>
            <person name="Westrop G.D."/>
            <person name="Mueller S."/>
            <person name="Dessi D."/>
            <person name="Fiori P.L."/>
            <person name="Ren Q."/>
            <person name="Paulsen I."/>
            <person name="Zhang H."/>
            <person name="Bastida-Corcuera F.D."/>
            <person name="Simoes-Barbosa A."/>
            <person name="Brown M.T."/>
            <person name="Hayes R.D."/>
            <person name="Mukherjee M."/>
            <person name="Okumura C.Y."/>
            <person name="Schneider R."/>
            <person name="Smith A.J."/>
            <person name="Vanacova S."/>
            <person name="Villalvazo M."/>
            <person name="Haas B.J."/>
            <person name="Pertea M."/>
            <person name="Feldblyum T.V."/>
            <person name="Utterback T.R."/>
            <person name="Shu C.L."/>
            <person name="Osoegawa K."/>
            <person name="de Jong P.J."/>
            <person name="Hrdy I."/>
            <person name="Horvathova L."/>
            <person name="Zubacova Z."/>
            <person name="Dolezal P."/>
            <person name="Malik S.B."/>
            <person name="Logsdon J.M. Jr."/>
            <person name="Henze K."/>
            <person name="Gupta A."/>
            <person name="Wang C.C."/>
            <person name="Dunne R.L."/>
            <person name="Upcroft J.A."/>
            <person name="Upcroft P."/>
            <person name="White O."/>
            <person name="Salzberg S.L."/>
            <person name="Tang P."/>
            <person name="Chiu C.-H."/>
            <person name="Lee Y.-S."/>
            <person name="Embley T.M."/>
            <person name="Coombs G.H."/>
            <person name="Mottram J.C."/>
            <person name="Tachezy J."/>
            <person name="Fraser-Liggett C.M."/>
            <person name="Johnson P.J."/>
        </authorList>
    </citation>
    <scope>NUCLEOTIDE SEQUENCE [LARGE SCALE GENOMIC DNA]</scope>
    <source>
        <strain evidence="2">G3</strain>
    </source>
</reference>
<name>A2DCJ8_TRIV3</name>
<keyword evidence="1" id="KW-0040">ANK repeat</keyword>
<dbReference type="InterPro" id="IPR039323">
    <property type="entry name" value="ANKRD_45/46/60"/>
</dbReference>